<keyword evidence="3" id="KW-1185">Reference proteome</keyword>
<evidence type="ECO:0000313" key="3">
    <source>
        <dbReference type="Proteomes" id="UP001058553"/>
    </source>
</evidence>
<evidence type="ECO:0000313" key="2">
    <source>
        <dbReference type="EMBL" id="UWS32329.1"/>
    </source>
</evidence>
<feature type="region of interest" description="Disordered" evidence="1">
    <location>
        <begin position="1"/>
        <end position="32"/>
    </location>
</feature>
<reference evidence="2" key="1">
    <citation type="submission" date="2022-07" db="EMBL/GenBank/DDBJ databases">
        <title>Genetic diversity of Erwinia pyrifoliae.</title>
        <authorList>
            <person name="Park D.S."/>
            <person name="Ham H."/>
        </authorList>
    </citation>
    <scope>NUCLEOTIDE SEQUENCE</scope>
    <source>
        <strain evidence="2">CP201486</strain>
    </source>
</reference>
<name>A0ABY5X5H6_ERWPY</name>
<accession>A0ABY5X5H6</accession>
<evidence type="ECO:0000256" key="1">
    <source>
        <dbReference type="SAM" id="MobiDB-lite"/>
    </source>
</evidence>
<sequence>MMNNAIAGSSQARGGTSENVKTTQDKLNQDKPNISKKIVSAVSNCCLFPQQGTGRLGKSPLQESGMSESCKRAPLGKKTGIDKLLRSIDTKNIVDGLPWPSVNNGKPCGETIKNHELMLKGSILGLEDSTLDFLASLGVNNGDPWDEVIKKKRTDRQPVTPNLEKAVENLAKPDVKKGELCSSTSIPTSLEDLMNENMGLNHVKLNLESFRPRNYELFDKIIKMRPETENFEAILSEYIKYFCKVRFDIPDNFYNDADAFDMLNKLSISCDYDTRQLRDDSLDECRDRSIYIEDKLAPIMANFMKKLITDGQTVDTKDEFEKLCVEYDLHLDGMGRDIMYNLAYEYAIEYNEV</sequence>
<dbReference type="RefSeq" id="WP_014539198.1">
    <property type="nucleotide sequence ID" value="NZ_CP023567.1"/>
</dbReference>
<feature type="compositionally biased region" description="Polar residues" evidence="1">
    <location>
        <begin position="1"/>
        <end position="22"/>
    </location>
</feature>
<protein>
    <submittedName>
        <fullName evidence="2">Uncharacterized protein</fullName>
    </submittedName>
</protein>
<dbReference type="Proteomes" id="UP001058553">
    <property type="component" value="Chromosome"/>
</dbReference>
<dbReference type="GeneID" id="92236436"/>
<dbReference type="EMBL" id="CP103445">
    <property type="protein sequence ID" value="UWS32329.1"/>
    <property type="molecule type" value="Genomic_DNA"/>
</dbReference>
<gene>
    <name evidence="2" type="ORF">NYP84_11760</name>
</gene>
<proteinExistence type="predicted"/>
<organism evidence="2 3">
    <name type="scientific">Erwinia pyrifoliae</name>
    <dbReference type="NCBI Taxonomy" id="79967"/>
    <lineage>
        <taxon>Bacteria</taxon>
        <taxon>Pseudomonadati</taxon>
        <taxon>Pseudomonadota</taxon>
        <taxon>Gammaproteobacteria</taxon>
        <taxon>Enterobacterales</taxon>
        <taxon>Erwiniaceae</taxon>
        <taxon>Erwinia</taxon>
    </lineage>
</organism>